<evidence type="ECO:0000256" key="1">
    <source>
        <dbReference type="ARBA" id="ARBA00022679"/>
    </source>
</evidence>
<feature type="compositionally biased region" description="Basic residues" evidence="7">
    <location>
        <begin position="516"/>
        <end position="526"/>
    </location>
</feature>
<feature type="compositionally biased region" description="Low complexity" evidence="7">
    <location>
        <begin position="608"/>
        <end position="626"/>
    </location>
</feature>
<dbReference type="OrthoDB" id="5337378at2759"/>
<dbReference type="SMART" id="SM00220">
    <property type="entry name" value="S_TKc"/>
    <property type="match status" value="1"/>
</dbReference>
<dbReference type="Pfam" id="PF00069">
    <property type="entry name" value="Pkinase"/>
    <property type="match status" value="1"/>
</dbReference>
<feature type="region of interest" description="Disordered" evidence="7">
    <location>
        <begin position="93"/>
        <end position="120"/>
    </location>
</feature>
<dbReference type="GO" id="GO:0004713">
    <property type="term" value="F:protein tyrosine kinase activity"/>
    <property type="evidence" value="ECO:0007669"/>
    <property type="project" value="TreeGrafter"/>
</dbReference>
<keyword evidence="3" id="KW-0418">Kinase</keyword>
<dbReference type="InParanoid" id="S8DWV8"/>
<feature type="region of interest" description="Disordered" evidence="7">
    <location>
        <begin position="1"/>
        <end position="30"/>
    </location>
</feature>
<name>S8DWV8_FOMSC</name>
<dbReference type="Gene3D" id="3.30.200.20">
    <property type="entry name" value="Phosphorylase Kinase, domain 1"/>
    <property type="match status" value="1"/>
</dbReference>
<dbReference type="STRING" id="743788.S8DWV8"/>
<dbReference type="EMBL" id="KE504174">
    <property type="protein sequence ID" value="EPS97621.1"/>
    <property type="molecule type" value="Genomic_DNA"/>
</dbReference>
<dbReference type="SUPFAM" id="SSF56112">
    <property type="entry name" value="Protein kinase-like (PK-like)"/>
    <property type="match status" value="1"/>
</dbReference>
<feature type="binding site" evidence="6">
    <location>
        <position position="769"/>
    </location>
    <ligand>
        <name>ATP</name>
        <dbReference type="ChEBI" id="CHEBI:30616"/>
    </ligand>
</feature>
<keyword evidence="1" id="KW-0808">Transferase</keyword>
<dbReference type="Gene3D" id="1.10.510.10">
    <property type="entry name" value="Transferase(Phosphotransferase) domain 1"/>
    <property type="match status" value="1"/>
</dbReference>
<dbReference type="AlphaFoldDB" id="S8DWV8"/>
<evidence type="ECO:0000256" key="5">
    <source>
        <dbReference type="ARBA" id="ARBA00037982"/>
    </source>
</evidence>
<comment type="similarity">
    <text evidence="5">Belongs to the protein kinase superfamily. Ser/Thr protein kinase family. GCN2 subfamily.</text>
</comment>
<evidence type="ECO:0000256" key="7">
    <source>
        <dbReference type="SAM" id="MobiDB-lite"/>
    </source>
</evidence>
<evidence type="ECO:0000256" key="3">
    <source>
        <dbReference type="ARBA" id="ARBA00022777"/>
    </source>
</evidence>
<keyword evidence="10" id="KW-1185">Reference proteome</keyword>
<proteinExistence type="inferred from homology"/>
<feature type="region of interest" description="Disordered" evidence="7">
    <location>
        <begin position="465"/>
        <end position="484"/>
    </location>
</feature>
<dbReference type="PROSITE" id="PS00107">
    <property type="entry name" value="PROTEIN_KINASE_ATP"/>
    <property type="match status" value="1"/>
</dbReference>
<evidence type="ECO:0000259" key="8">
    <source>
        <dbReference type="PROSITE" id="PS50011"/>
    </source>
</evidence>
<dbReference type="GO" id="GO:0005634">
    <property type="term" value="C:nucleus"/>
    <property type="evidence" value="ECO:0007669"/>
    <property type="project" value="TreeGrafter"/>
</dbReference>
<accession>S8DWV8</accession>
<protein>
    <recommendedName>
        <fullName evidence="8">Protein kinase domain-containing protein</fullName>
    </recommendedName>
</protein>
<dbReference type="PANTHER" id="PTHR11042:SF190">
    <property type="entry name" value="MITOSIS INHIBITOR PROTEIN KINASE MIK1"/>
    <property type="match status" value="1"/>
</dbReference>
<dbReference type="HOGENOM" id="CLU_010670_0_0_1"/>
<dbReference type="PROSITE" id="PS00108">
    <property type="entry name" value="PROTEIN_KINASE_ST"/>
    <property type="match status" value="1"/>
</dbReference>
<dbReference type="InterPro" id="IPR000719">
    <property type="entry name" value="Prot_kinase_dom"/>
</dbReference>
<evidence type="ECO:0000256" key="6">
    <source>
        <dbReference type="PROSITE-ProRule" id="PRU10141"/>
    </source>
</evidence>
<evidence type="ECO:0000256" key="4">
    <source>
        <dbReference type="ARBA" id="ARBA00022840"/>
    </source>
</evidence>
<dbReference type="InterPro" id="IPR050339">
    <property type="entry name" value="CC_SR_Kinase"/>
</dbReference>
<dbReference type="PROSITE" id="PS50011">
    <property type="entry name" value="PROTEIN_KINASE_DOM"/>
    <property type="match status" value="1"/>
</dbReference>
<dbReference type="InterPro" id="IPR011009">
    <property type="entry name" value="Kinase-like_dom_sf"/>
</dbReference>
<reference evidence="9 10" key="1">
    <citation type="journal article" date="2012" name="Science">
        <title>The Paleozoic origin of enzymatic lignin decomposition reconstructed from 31 fungal genomes.</title>
        <authorList>
            <person name="Floudas D."/>
            <person name="Binder M."/>
            <person name="Riley R."/>
            <person name="Barry K."/>
            <person name="Blanchette R.A."/>
            <person name="Henrissat B."/>
            <person name="Martinez A.T."/>
            <person name="Otillar R."/>
            <person name="Spatafora J.W."/>
            <person name="Yadav J.S."/>
            <person name="Aerts A."/>
            <person name="Benoit I."/>
            <person name="Boyd A."/>
            <person name="Carlson A."/>
            <person name="Copeland A."/>
            <person name="Coutinho P.M."/>
            <person name="de Vries R.P."/>
            <person name="Ferreira P."/>
            <person name="Findley K."/>
            <person name="Foster B."/>
            <person name="Gaskell J."/>
            <person name="Glotzer D."/>
            <person name="Gorecki P."/>
            <person name="Heitman J."/>
            <person name="Hesse C."/>
            <person name="Hori C."/>
            <person name="Igarashi K."/>
            <person name="Jurgens J.A."/>
            <person name="Kallen N."/>
            <person name="Kersten P."/>
            <person name="Kohler A."/>
            <person name="Kuees U."/>
            <person name="Kumar T.K.A."/>
            <person name="Kuo A."/>
            <person name="LaButti K."/>
            <person name="Larrondo L.F."/>
            <person name="Lindquist E."/>
            <person name="Ling A."/>
            <person name="Lombard V."/>
            <person name="Lucas S."/>
            <person name="Lundell T."/>
            <person name="Martin R."/>
            <person name="McLaughlin D.J."/>
            <person name="Morgenstern I."/>
            <person name="Morin E."/>
            <person name="Murat C."/>
            <person name="Nagy L.G."/>
            <person name="Nolan M."/>
            <person name="Ohm R.A."/>
            <person name="Patyshakuliyeva A."/>
            <person name="Rokas A."/>
            <person name="Ruiz-Duenas F.J."/>
            <person name="Sabat G."/>
            <person name="Salamov A."/>
            <person name="Samejima M."/>
            <person name="Schmutz J."/>
            <person name="Slot J.C."/>
            <person name="St John F."/>
            <person name="Stenlid J."/>
            <person name="Sun H."/>
            <person name="Sun S."/>
            <person name="Syed K."/>
            <person name="Tsang A."/>
            <person name="Wiebenga A."/>
            <person name="Young D."/>
            <person name="Pisabarro A."/>
            <person name="Eastwood D.C."/>
            <person name="Martin F."/>
            <person name="Cullen D."/>
            <person name="Grigoriev I.V."/>
            <person name="Hibbett D.S."/>
        </authorList>
    </citation>
    <scope>NUCLEOTIDE SEQUENCE</scope>
    <source>
        <strain evidence="10">FP-58527</strain>
    </source>
</reference>
<organism evidence="9 10">
    <name type="scientific">Fomitopsis schrenkii</name>
    <name type="common">Brown rot fungus</name>
    <dbReference type="NCBI Taxonomy" id="2126942"/>
    <lineage>
        <taxon>Eukaryota</taxon>
        <taxon>Fungi</taxon>
        <taxon>Dikarya</taxon>
        <taxon>Basidiomycota</taxon>
        <taxon>Agaricomycotina</taxon>
        <taxon>Agaricomycetes</taxon>
        <taxon>Polyporales</taxon>
        <taxon>Fomitopsis</taxon>
    </lineage>
</organism>
<feature type="region of interest" description="Disordered" evidence="7">
    <location>
        <begin position="240"/>
        <end position="272"/>
    </location>
</feature>
<gene>
    <name evidence="9" type="ORF">FOMPIDRAFT_1149738</name>
</gene>
<sequence length="1054" mass="113814">MRPRARTPLQVASARGAAEGDPSALPFDRLAPLPAPRFDFRTPQSNVETDIHLKRQAETMTMLNLSDIQGSDDESGYDSGPDVVEAEDHGEALFGGSSLARTPGSSAKGKSKLRSPALEPFMRTGQMNNEEVAEAISPGGHVTKRRARSRPVSAELLESAQNASQAGFELQVPDVPAVSGTRSASSVTFPRRRRASASSNSESEFGSPVPRLRLTPGALPRIRTQSQTHTRAPFSRITSTGSATQFFGPSIPSPRSGKKKSRLSTISSPRRGMTLAAMEEHPAAERSTASNRHSYGGSPGMPSAWMWHERAASSPFSSPNCRKRDDSSEDEEDAFFNGPADTSFTFSIASGTPSPKKRQKREAPASPLQKKFRPRDSGIALYSSDEECGGYHLHGGDPFLPSMPRASTSVSTVNSSEGDDQALITPGCGPSPSSGWPGANVNIVGPGDESDEVEAFIYRTLTAGASKSAPGHDSPKRVPGTPQKRLKTSYLIQRPWQSAVAHKIGFPEFDDEGPKGKGKGKGKPRKSLPAAFPIPGKENRASGKGRPGHHLARASIDTDADDDEELSPSTTRQTKYDGLGLGRPTGVLPGFTRTSGEKGKPNWLMRRSSSGNFSSGSETAGSASATPTRLGVKEWTIPAPRLPQAPTTPGSASTVTPNSPTTASAARHLRSGASALPQPTPIRAPLFTRPQTHAHPSRLPHGHTSPLRPSLRGRLSLASGDEQPGRFDRDFIEVDEVGKGEFGRVMKVRYKDGAIAGRGKQAELYAVKKSKRFEGAKHRLRLREEVDILSSLSASGGHPGVLAYIDSWEEEETLYIRTELCALGNFAHFLLAYGRAYPKLDEGRVWRILAELSGGLHFVHSSGFIHLDIKPENVFITGSGRFKIGDFGMASAWPRPPPPQDTIVNNAFEREGDKLYLAPEVLQGRYSKAADVFSLGMTILETATNIVVPGQGEAWHRLRQEDFSQVDNGLESMSEELQNLIRSMMRMDPAVRVEIGLVASHPVVSRARQAMKEVRTARGDVFVASPLGGGGKHFLDEILQRPPWVEDDAMELEY</sequence>
<dbReference type="GO" id="GO:0005524">
    <property type="term" value="F:ATP binding"/>
    <property type="evidence" value="ECO:0007669"/>
    <property type="project" value="UniProtKB-UniRule"/>
</dbReference>
<feature type="domain" description="Protein kinase" evidence="8">
    <location>
        <begin position="731"/>
        <end position="1004"/>
    </location>
</feature>
<dbReference type="GO" id="GO:0110031">
    <property type="term" value="P:negative regulation of G2/MI transition of meiotic cell cycle"/>
    <property type="evidence" value="ECO:0007669"/>
    <property type="project" value="TreeGrafter"/>
</dbReference>
<evidence type="ECO:0000313" key="10">
    <source>
        <dbReference type="Proteomes" id="UP000015241"/>
    </source>
</evidence>
<evidence type="ECO:0000256" key="2">
    <source>
        <dbReference type="ARBA" id="ARBA00022741"/>
    </source>
</evidence>
<feature type="region of interest" description="Disordered" evidence="7">
    <location>
        <begin position="506"/>
        <end position="629"/>
    </location>
</feature>
<evidence type="ECO:0000313" key="9">
    <source>
        <dbReference type="EMBL" id="EPS97621.1"/>
    </source>
</evidence>
<feature type="compositionally biased region" description="Polar residues" evidence="7">
    <location>
        <begin position="645"/>
        <end position="664"/>
    </location>
</feature>
<dbReference type="InterPro" id="IPR017441">
    <property type="entry name" value="Protein_kinase_ATP_BS"/>
</dbReference>
<dbReference type="GO" id="GO:0005737">
    <property type="term" value="C:cytoplasm"/>
    <property type="evidence" value="ECO:0007669"/>
    <property type="project" value="TreeGrafter"/>
</dbReference>
<feature type="compositionally biased region" description="Polar residues" evidence="7">
    <location>
        <begin position="340"/>
        <end position="353"/>
    </location>
</feature>
<dbReference type="eggNOG" id="KOG0601">
    <property type="taxonomic scope" value="Eukaryota"/>
</dbReference>
<feature type="region of interest" description="Disordered" evidence="7">
    <location>
        <begin position="641"/>
        <end position="722"/>
    </location>
</feature>
<keyword evidence="2 6" id="KW-0547">Nucleotide-binding</keyword>
<feature type="region of interest" description="Disordered" evidence="7">
    <location>
        <begin position="178"/>
        <end position="215"/>
    </location>
</feature>
<feature type="region of interest" description="Disordered" evidence="7">
    <location>
        <begin position="313"/>
        <end position="376"/>
    </location>
</feature>
<keyword evidence="4 6" id="KW-0067">ATP-binding</keyword>
<dbReference type="Proteomes" id="UP000015241">
    <property type="component" value="Unassembled WGS sequence"/>
</dbReference>
<dbReference type="InterPro" id="IPR008271">
    <property type="entry name" value="Ser/Thr_kinase_AS"/>
</dbReference>
<dbReference type="PANTHER" id="PTHR11042">
    <property type="entry name" value="EUKARYOTIC TRANSLATION INITIATION FACTOR 2-ALPHA KINASE EIF2-ALPHA KINASE -RELATED"/>
    <property type="match status" value="1"/>
</dbReference>
<feature type="compositionally biased region" description="Low complexity" evidence="7">
    <location>
        <begin position="705"/>
        <end position="720"/>
    </location>
</feature>